<proteinExistence type="predicted"/>
<keyword evidence="3" id="KW-1185">Reference proteome</keyword>
<sequence length="143" mass="17058">MINILKSCLAGRYAFKQVTRNENLSFTGTSIFEPISDEKTRHTKIGRYMLNGQEQEFFQVRYFIFLPGRMIMEKYEESLLHEFIIPHSHPNLPLTLHHTHYCNDDIYSIVLKILSLDEFQTEYTIKGPRKNEIIQSFYNRIHQ</sequence>
<evidence type="ECO:0000313" key="2">
    <source>
        <dbReference type="EMBL" id="QOL20169.1"/>
    </source>
</evidence>
<dbReference type="KEGG" id="pbal:CPBP_00950"/>
<accession>A0A7L9RUH6</accession>
<gene>
    <name evidence="2" type="ORF">CPBP_00950</name>
</gene>
<feature type="domain" description="DUF6314" evidence="1">
    <location>
        <begin position="10"/>
        <end position="140"/>
    </location>
</feature>
<organism evidence="2 3">
    <name type="scientific">Candidatus Bodocaedibacter vickermanii</name>
    <dbReference type="NCBI Taxonomy" id="2741701"/>
    <lineage>
        <taxon>Bacteria</taxon>
        <taxon>Pseudomonadati</taxon>
        <taxon>Pseudomonadota</taxon>
        <taxon>Alphaproteobacteria</taxon>
        <taxon>Holosporales</taxon>
        <taxon>Candidatus Paracaedibacteraceae</taxon>
        <taxon>Candidatus Bodocaedibacter</taxon>
    </lineage>
</organism>
<dbReference type="EMBL" id="CP054719">
    <property type="protein sequence ID" value="QOL20169.1"/>
    <property type="molecule type" value="Genomic_DNA"/>
</dbReference>
<protein>
    <recommendedName>
        <fullName evidence="1">DUF6314 domain-containing protein</fullName>
    </recommendedName>
</protein>
<dbReference type="RefSeq" id="WP_350331723.1">
    <property type="nucleotide sequence ID" value="NZ_CP054719.1"/>
</dbReference>
<dbReference type="Proteomes" id="UP000594001">
    <property type="component" value="Chromosome"/>
</dbReference>
<dbReference type="AlphaFoldDB" id="A0A7L9RUH6"/>
<dbReference type="Pfam" id="PF19834">
    <property type="entry name" value="DUF6314"/>
    <property type="match status" value="1"/>
</dbReference>
<evidence type="ECO:0000313" key="3">
    <source>
        <dbReference type="Proteomes" id="UP000594001"/>
    </source>
</evidence>
<dbReference type="InterPro" id="IPR045632">
    <property type="entry name" value="DUF6314"/>
</dbReference>
<evidence type="ECO:0000259" key="1">
    <source>
        <dbReference type="Pfam" id="PF19834"/>
    </source>
</evidence>
<name>A0A7L9RUH6_9PROT</name>
<reference evidence="2 3" key="1">
    <citation type="submission" date="2020-06" db="EMBL/GenBank/DDBJ databases">
        <title>The endosymbiont of the kinetoplastid Bodo saltans is a Paracaedibacter-like alpha-proteobacterium possessing a putative toxin-antitoxin system.</title>
        <authorList>
            <person name="Midha S."/>
            <person name="Rigden D.J."/>
            <person name="Siozios S."/>
            <person name="Hurst G.D.D."/>
            <person name="Jackson A.P."/>
        </authorList>
    </citation>
    <scope>NUCLEOTIDE SEQUENCE [LARGE SCALE GENOMIC DNA]</scope>
    <source>
        <strain evidence="2">Lake Konstanz</strain>
    </source>
</reference>